<proteinExistence type="predicted"/>
<keyword evidence="3" id="KW-1185">Reference proteome</keyword>
<feature type="compositionally biased region" description="Low complexity" evidence="1">
    <location>
        <begin position="746"/>
        <end position="763"/>
    </location>
</feature>
<feature type="compositionally biased region" description="Low complexity" evidence="1">
    <location>
        <begin position="310"/>
        <end position="328"/>
    </location>
</feature>
<dbReference type="STRING" id="2018661.A0A2A2JFM7"/>
<feature type="compositionally biased region" description="Low complexity" evidence="1">
    <location>
        <begin position="339"/>
        <end position="357"/>
    </location>
</feature>
<feature type="compositionally biased region" description="Low complexity" evidence="1">
    <location>
        <begin position="474"/>
        <end position="491"/>
    </location>
</feature>
<dbReference type="EMBL" id="LIAE01010467">
    <property type="protein sequence ID" value="PAV60411.1"/>
    <property type="molecule type" value="Genomic_DNA"/>
</dbReference>
<sequence>MDVISAEQYGVVPVNANKQRYPRSSLTPPGLRRARWSLQPADRIRLTAFDCIPGFVTDGVTNKTVPWKWNWFQGCRLDIYPTPPQKSLIKLIKHEHIAKNEYQKTHLAIMDNPGNDLYLSAPQIEIDPRESVQMQARGGSVMSSAANEVKPEDQVKQNVGVIPPQQTTRDYVASMPRKVDTVSMQTHRDTPSSMSSDPNVHFEQKPNVAMLKQAMNTATPPTMNPSTSQQIMQQQDMHYDAQGLDSKGSIGMLPGPEPISKTRGTRKRNSGNSTRGGGGVRQRRTNSKTQDKDQPLVPGTSTGGMGPGPQGYHPQQQQQMQHGWQGQQTAGYQPGQMYQAPQPGAGQMGGSSMPQGSHTMGYGPLPTGHQAQPPTHPQPMTTQAHIQQSMQQQAMQSQSQQPLADQQQIHMQHASTHHASHPQHAQQSAAAASGGTGQGHTINPEARSKLAKLATDRMQRKDERGGSISGPSGAEAQAAATHQAPPTQTQPIDTTKMRIKQEIVDRQSHTPNTQTQMYQQQQQAQSQQQQQHFNIKQEYGANNMGQPLPQASSGGGFAQGQRTSATNIHQQQQQHYQSQAQQSQQQPNAPVSHSGPGMGQVGPQPRNQQGQVSSRSDLESSNYSAHMQTSQPQASHQMHLQQGHQTQAAHGAMPQQQQQQQQQRQMGPGAGRQQMTQSQQQQLAMMQQQRQAQAGFQGQQGNYGAGHYDMQGQQGMSGSDQMSHQQGGPQQASQQQIGGAYPQHPQMQQQQQQQYYQQQQMMGGYQGDHPANMQQAQQQRAQMAQQQQFRQGAYGNQGMMQQQQHNYQGNPNQGYQR</sequence>
<organism evidence="2 3">
    <name type="scientific">Diploscapter pachys</name>
    <dbReference type="NCBI Taxonomy" id="2018661"/>
    <lineage>
        <taxon>Eukaryota</taxon>
        <taxon>Metazoa</taxon>
        <taxon>Ecdysozoa</taxon>
        <taxon>Nematoda</taxon>
        <taxon>Chromadorea</taxon>
        <taxon>Rhabditida</taxon>
        <taxon>Rhabditina</taxon>
        <taxon>Rhabditomorpha</taxon>
        <taxon>Rhabditoidea</taxon>
        <taxon>Rhabditidae</taxon>
        <taxon>Diploscapter</taxon>
    </lineage>
</organism>
<protein>
    <submittedName>
        <fullName evidence="2">Uncharacterized protein</fullName>
    </submittedName>
</protein>
<evidence type="ECO:0000313" key="3">
    <source>
        <dbReference type="Proteomes" id="UP000218231"/>
    </source>
</evidence>
<feature type="compositionally biased region" description="Low complexity" evidence="1">
    <location>
        <begin position="514"/>
        <end position="537"/>
    </location>
</feature>
<feature type="compositionally biased region" description="Low complexity" evidence="1">
    <location>
        <begin position="641"/>
        <end position="739"/>
    </location>
</feature>
<dbReference type="Proteomes" id="UP000218231">
    <property type="component" value="Unassembled WGS sequence"/>
</dbReference>
<feature type="region of interest" description="Disordered" evidence="1">
    <location>
        <begin position="242"/>
        <end position="817"/>
    </location>
</feature>
<feature type="compositionally biased region" description="Low complexity" evidence="1">
    <location>
        <begin position="422"/>
        <end position="433"/>
    </location>
</feature>
<feature type="compositionally biased region" description="Basic and acidic residues" evidence="1">
    <location>
        <begin position="454"/>
        <end position="465"/>
    </location>
</feature>
<feature type="compositionally biased region" description="Polar residues" evidence="1">
    <location>
        <begin position="605"/>
        <end position="640"/>
    </location>
</feature>
<feature type="compositionally biased region" description="Low complexity" evidence="1">
    <location>
        <begin position="771"/>
        <end position="817"/>
    </location>
</feature>
<reference evidence="2 3" key="1">
    <citation type="journal article" date="2017" name="Curr. Biol.">
        <title>Genome architecture and evolution of a unichromosomal asexual nematode.</title>
        <authorList>
            <person name="Fradin H."/>
            <person name="Zegar C."/>
            <person name="Gutwein M."/>
            <person name="Lucas J."/>
            <person name="Kovtun M."/>
            <person name="Corcoran D."/>
            <person name="Baugh L.R."/>
            <person name="Kiontke K."/>
            <person name="Gunsalus K."/>
            <person name="Fitch D.H."/>
            <person name="Piano F."/>
        </authorList>
    </citation>
    <scope>NUCLEOTIDE SEQUENCE [LARGE SCALE GENOMIC DNA]</scope>
    <source>
        <strain evidence="2">PF1309</strain>
    </source>
</reference>
<name>A0A2A2JFM7_9BILA</name>
<evidence type="ECO:0000256" key="1">
    <source>
        <dbReference type="SAM" id="MobiDB-lite"/>
    </source>
</evidence>
<feature type="compositionally biased region" description="Low complexity" evidence="1">
    <location>
        <begin position="366"/>
        <end position="414"/>
    </location>
</feature>
<evidence type="ECO:0000313" key="2">
    <source>
        <dbReference type="EMBL" id="PAV60411.1"/>
    </source>
</evidence>
<gene>
    <name evidence="2" type="ORF">WR25_23747</name>
</gene>
<accession>A0A2A2JFM7</accession>
<comment type="caution">
    <text evidence="2">The sequence shown here is derived from an EMBL/GenBank/DDBJ whole genome shotgun (WGS) entry which is preliminary data.</text>
</comment>
<dbReference type="AlphaFoldDB" id="A0A2A2JFM7"/>
<feature type="compositionally biased region" description="Basic and acidic residues" evidence="1">
    <location>
        <begin position="495"/>
        <end position="508"/>
    </location>
</feature>
<feature type="compositionally biased region" description="Low complexity" evidence="1">
    <location>
        <begin position="569"/>
        <end position="586"/>
    </location>
</feature>